<evidence type="ECO:0000256" key="3">
    <source>
        <dbReference type="ARBA" id="ARBA00022490"/>
    </source>
</evidence>
<evidence type="ECO:0000313" key="12">
    <source>
        <dbReference type="Proteomes" id="UP000075420"/>
    </source>
</evidence>
<dbReference type="PANTHER" id="PTHR10815">
    <property type="entry name" value="METHYLATED-DNA--PROTEIN-CYSTEINE METHYLTRANSFERASE"/>
    <property type="match status" value="1"/>
</dbReference>
<name>A0A150PGE3_SORCE</name>
<evidence type="ECO:0000256" key="8">
    <source>
        <dbReference type="ARBA" id="ARBA00049348"/>
    </source>
</evidence>
<evidence type="ECO:0000256" key="5">
    <source>
        <dbReference type="ARBA" id="ARBA00022679"/>
    </source>
</evidence>
<evidence type="ECO:0000256" key="1">
    <source>
        <dbReference type="ARBA" id="ARBA00001286"/>
    </source>
</evidence>
<comment type="catalytic activity">
    <reaction evidence="8 9">
        <text>a 6-O-methyl-2'-deoxyguanosine in DNA + L-cysteinyl-[protein] = S-methyl-L-cysteinyl-[protein] + a 2'-deoxyguanosine in DNA</text>
        <dbReference type="Rhea" id="RHEA:24000"/>
        <dbReference type="Rhea" id="RHEA-COMP:10131"/>
        <dbReference type="Rhea" id="RHEA-COMP:10132"/>
        <dbReference type="Rhea" id="RHEA-COMP:11367"/>
        <dbReference type="Rhea" id="RHEA-COMP:11368"/>
        <dbReference type="ChEBI" id="CHEBI:29950"/>
        <dbReference type="ChEBI" id="CHEBI:82612"/>
        <dbReference type="ChEBI" id="CHEBI:85445"/>
        <dbReference type="ChEBI" id="CHEBI:85448"/>
        <dbReference type="EC" id="2.1.1.63"/>
    </reaction>
</comment>
<dbReference type="HAMAP" id="MF_00772">
    <property type="entry name" value="OGT"/>
    <property type="match status" value="1"/>
</dbReference>
<feature type="domain" description="Methylated-DNA-[protein]-cysteine S-methyltransferase DNA binding" evidence="10">
    <location>
        <begin position="84"/>
        <end position="163"/>
    </location>
</feature>
<dbReference type="InterPro" id="IPR001497">
    <property type="entry name" value="MethylDNA_cys_MeTrfase_AS"/>
</dbReference>
<gene>
    <name evidence="11" type="ORF">BE08_42315</name>
</gene>
<comment type="miscellaneous">
    <text evidence="9">This enzyme catalyzes only one turnover and therefore is not strictly catalytic. According to one definition, an enzyme is a biocatalyst that acts repeatedly and over many reaction cycles.</text>
</comment>
<dbReference type="InterPro" id="IPR014048">
    <property type="entry name" value="MethylDNA_cys_MeTrfase_DNA-bd"/>
</dbReference>
<feature type="active site" description="Nucleophile; methyl group acceptor" evidence="9">
    <location>
        <position position="135"/>
    </location>
</feature>
<evidence type="ECO:0000256" key="2">
    <source>
        <dbReference type="ARBA" id="ARBA00008711"/>
    </source>
</evidence>
<dbReference type="CDD" id="cd06445">
    <property type="entry name" value="ATase"/>
    <property type="match status" value="1"/>
</dbReference>
<keyword evidence="5 9" id="KW-0808">Transferase</keyword>
<proteinExistence type="inferred from homology"/>
<comment type="subcellular location">
    <subcellularLocation>
        <location evidence="9">Cytoplasm</location>
    </subcellularLocation>
</comment>
<reference evidence="11 12" key="1">
    <citation type="submission" date="2014-02" db="EMBL/GenBank/DDBJ databases">
        <title>The small core and large imbalanced accessory genome model reveals a collaborative survival strategy of Sorangium cellulosum strains in nature.</title>
        <authorList>
            <person name="Han K."/>
            <person name="Peng R."/>
            <person name="Blom J."/>
            <person name="Li Y.-Z."/>
        </authorList>
    </citation>
    <scope>NUCLEOTIDE SEQUENCE [LARGE SCALE GENOMIC DNA]</scope>
    <source>
        <strain evidence="11 12">So0157-25</strain>
    </source>
</reference>
<comment type="caution">
    <text evidence="11">The sequence shown here is derived from an EMBL/GenBank/DDBJ whole genome shotgun (WGS) entry which is preliminary data.</text>
</comment>
<evidence type="ECO:0000256" key="4">
    <source>
        <dbReference type="ARBA" id="ARBA00022603"/>
    </source>
</evidence>
<comment type="function">
    <text evidence="9">Involved in the cellular defense against the biological effects of O6-methylguanine (O6-MeG) and O4-methylthymine (O4-MeT) in DNA. Repairs the methylated nucleobase in DNA by stoichiometrically transferring the methyl group to a cysteine residue in the enzyme. This is a suicide reaction: the enzyme is irreversibly inactivated.</text>
</comment>
<dbReference type="InterPro" id="IPR036388">
    <property type="entry name" value="WH-like_DNA-bd_sf"/>
</dbReference>
<organism evidence="11 12">
    <name type="scientific">Sorangium cellulosum</name>
    <name type="common">Polyangium cellulosum</name>
    <dbReference type="NCBI Taxonomy" id="56"/>
    <lineage>
        <taxon>Bacteria</taxon>
        <taxon>Pseudomonadati</taxon>
        <taxon>Myxococcota</taxon>
        <taxon>Polyangia</taxon>
        <taxon>Polyangiales</taxon>
        <taxon>Polyangiaceae</taxon>
        <taxon>Sorangium</taxon>
    </lineage>
</organism>
<dbReference type="GO" id="GO:0006307">
    <property type="term" value="P:DNA alkylation repair"/>
    <property type="evidence" value="ECO:0007669"/>
    <property type="project" value="UniProtKB-UniRule"/>
</dbReference>
<dbReference type="PROSITE" id="PS00374">
    <property type="entry name" value="MGMT"/>
    <property type="match status" value="1"/>
</dbReference>
<keyword evidence="3 9" id="KW-0963">Cytoplasm</keyword>
<dbReference type="SUPFAM" id="SSF53155">
    <property type="entry name" value="Methylated DNA-protein cysteine methyltransferase domain"/>
    <property type="match status" value="1"/>
</dbReference>
<dbReference type="InterPro" id="IPR023546">
    <property type="entry name" value="MGMT"/>
</dbReference>
<evidence type="ECO:0000313" key="11">
    <source>
        <dbReference type="EMBL" id="KYF54730.1"/>
    </source>
</evidence>
<keyword evidence="7 9" id="KW-0234">DNA repair</keyword>
<dbReference type="FunFam" id="1.10.10.10:FF:000214">
    <property type="entry name" value="Methylated-DNA--protein-cysteine methyltransferase"/>
    <property type="match status" value="1"/>
</dbReference>
<evidence type="ECO:0000256" key="6">
    <source>
        <dbReference type="ARBA" id="ARBA00022763"/>
    </source>
</evidence>
<evidence type="ECO:0000256" key="9">
    <source>
        <dbReference type="HAMAP-Rule" id="MF_00772"/>
    </source>
</evidence>
<evidence type="ECO:0000256" key="7">
    <source>
        <dbReference type="ARBA" id="ARBA00023204"/>
    </source>
</evidence>
<comment type="catalytic activity">
    <reaction evidence="1 9">
        <text>a 4-O-methyl-thymidine in DNA + L-cysteinyl-[protein] = a thymidine in DNA + S-methyl-L-cysteinyl-[protein]</text>
        <dbReference type="Rhea" id="RHEA:53428"/>
        <dbReference type="Rhea" id="RHEA-COMP:10131"/>
        <dbReference type="Rhea" id="RHEA-COMP:10132"/>
        <dbReference type="Rhea" id="RHEA-COMP:13555"/>
        <dbReference type="Rhea" id="RHEA-COMP:13556"/>
        <dbReference type="ChEBI" id="CHEBI:29950"/>
        <dbReference type="ChEBI" id="CHEBI:82612"/>
        <dbReference type="ChEBI" id="CHEBI:137386"/>
        <dbReference type="ChEBI" id="CHEBI:137387"/>
        <dbReference type="EC" id="2.1.1.63"/>
    </reaction>
</comment>
<keyword evidence="6 9" id="KW-0227">DNA damage</keyword>
<evidence type="ECO:0000259" key="10">
    <source>
        <dbReference type="Pfam" id="PF01035"/>
    </source>
</evidence>
<dbReference type="SUPFAM" id="SSF46767">
    <property type="entry name" value="Methylated DNA-protein cysteine methyltransferase, C-terminal domain"/>
    <property type="match status" value="1"/>
</dbReference>
<accession>A0A150PGE3</accession>
<comment type="similarity">
    <text evidence="2 9">Belongs to the MGMT family.</text>
</comment>
<protein>
    <recommendedName>
        <fullName evidence="9">Methylated-DNA--protein-cysteine methyltransferase</fullName>
        <ecNumber evidence="9">2.1.1.63</ecNumber>
    </recommendedName>
    <alternativeName>
        <fullName evidence="9">6-O-methylguanine-DNA methyltransferase</fullName>
        <shortName evidence="9">MGMT</shortName>
    </alternativeName>
    <alternativeName>
        <fullName evidence="9">O-6-methylguanine-DNA-alkyltransferase</fullName>
    </alternativeName>
</protein>
<dbReference type="EC" id="2.1.1.63" evidence="9"/>
<dbReference type="InterPro" id="IPR036631">
    <property type="entry name" value="MGMT_N_sf"/>
</dbReference>
<dbReference type="GO" id="GO:0032259">
    <property type="term" value="P:methylation"/>
    <property type="evidence" value="ECO:0007669"/>
    <property type="project" value="UniProtKB-KW"/>
</dbReference>
<dbReference type="NCBIfam" id="TIGR00589">
    <property type="entry name" value="ogt"/>
    <property type="match status" value="1"/>
</dbReference>
<dbReference type="InterPro" id="IPR036217">
    <property type="entry name" value="MethylDNA_cys_MeTrfase_DNAb"/>
</dbReference>
<keyword evidence="4 9" id="KW-0489">Methyltransferase</keyword>
<dbReference type="AlphaFoldDB" id="A0A150PGE3"/>
<dbReference type="Proteomes" id="UP000075420">
    <property type="component" value="Unassembled WGS sequence"/>
</dbReference>
<dbReference type="GO" id="GO:0005737">
    <property type="term" value="C:cytoplasm"/>
    <property type="evidence" value="ECO:0007669"/>
    <property type="project" value="UniProtKB-SubCell"/>
</dbReference>
<dbReference type="Gene3D" id="1.10.10.10">
    <property type="entry name" value="Winged helix-like DNA-binding domain superfamily/Winged helix DNA-binding domain"/>
    <property type="match status" value="1"/>
</dbReference>
<sequence length="189" mass="19870">MELSLDEVESPIGILLLAAGGGAIHGLDFADCAPRFRRSLEARYGAVALRAAADPCGFSGRLKAYLDGDHGALEGIPVEPGGTAFQRRVWAEVRRISPGITRAYGEIAASLGRPSASRAVGLANGRNPVCLVIPCHRVVGSGGELTGYSAGIERKRWLLAHEAGARGAFPERLCGAAPARGERTAVERW</sequence>
<dbReference type="PANTHER" id="PTHR10815:SF5">
    <property type="entry name" value="METHYLATED-DNA--PROTEIN-CYSTEINE METHYLTRANSFERASE"/>
    <property type="match status" value="1"/>
</dbReference>
<dbReference type="GO" id="GO:0003908">
    <property type="term" value="F:methylated-DNA-[protein]-cysteine S-methyltransferase activity"/>
    <property type="evidence" value="ECO:0007669"/>
    <property type="project" value="UniProtKB-UniRule"/>
</dbReference>
<dbReference type="EMBL" id="JELY01001744">
    <property type="protein sequence ID" value="KYF54730.1"/>
    <property type="molecule type" value="Genomic_DNA"/>
</dbReference>
<dbReference type="Pfam" id="PF01035">
    <property type="entry name" value="DNA_binding_1"/>
    <property type="match status" value="1"/>
</dbReference>